<dbReference type="PANTHER" id="PTHR37542:SF3">
    <property type="entry name" value="PRION-INHIBITION AND PROPAGATION HELO DOMAIN-CONTAINING PROTEIN"/>
    <property type="match status" value="1"/>
</dbReference>
<dbReference type="PROSITE" id="PS50011">
    <property type="entry name" value="PROTEIN_KINASE_DOM"/>
    <property type="match status" value="1"/>
</dbReference>
<protein>
    <recommendedName>
        <fullName evidence="1">Protein kinase domain-containing protein</fullName>
    </recommendedName>
</protein>
<dbReference type="AlphaFoldDB" id="C7ZP49"/>
<feature type="domain" description="Protein kinase" evidence="1">
    <location>
        <begin position="254"/>
        <end position="547"/>
    </location>
</feature>
<dbReference type="Proteomes" id="UP000005206">
    <property type="component" value="Chromosome 10"/>
</dbReference>
<dbReference type="VEuPathDB" id="FungiDB:NECHADRAFT_85595"/>
<accession>C7ZP49</accession>
<dbReference type="STRING" id="660122.C7ZP49"/>
<organism evidence="2 3">
    <name type="scientific">Fusarium vanettenii (strain ATCC MYA-4622 / CBS 123669 / FGSC 9596 / NRRL 45880 / 77-13-4)</name>
    <name type="common">Fusarium solani subsp. pisi</name>
    <dbReference type="NCBI Taxonomy" id="660122"/>
    <lineage>
        <taxon>Eukaryota</taxon>
        <taxon>Fungi</taxon>
        <taxon>Dikarya</taxon>
        <taxon>Ascomycota</taxon>
        <taxon>Pezizomycotina</taxon>
        <taxon>Sordariomycetes</taxon>
        <taxon>Hypocreomycetidae</taxon>
        <taxon>Hypocreales</taxon>
        <taxon>Nectriaceae</taxon>
        <taxon>Fusarium</taxon>
        <taxon>Fusarium solani species complex</taxon>
        <taxon>Fusarium vanettenii</taxon>
    </lineage>
</organism>
<dbReference type="GeneID" id="9677715"/>
<dbReference type="KEGG" id="nhe:NECHADRAFT_85595"/>
<dbReference type="GO" id="GO:0005524">
    <property type="term" value="F:ATP binding"/>
    <property type="evidence" value="ECO:0007669"/>
    <property type="project" value="InterPro"/>
</dbReference>
<evidence type="ECO:0000259" key="1">
    <source>
        <dbReference type="PROSITE" id="PS50011"/>
    </source>
</evidence>
<dbReference type="EMBL" id="GG698970">
    <property type="protein sequence ID" value="EEU34286.1"/>
    <property type="molecule type" value="Genomic_DNA"/>
</dbReference>
<evidence type="ECO:0000313" key="3">
    <source>
        <dbReference type="Proteomes" id="UP000005206"/>
    </source>
</evidence>
<dbReference type="OMA" id="THIRSDK"/>
<name>C7ZP49_FUSV7</name>
<dbReference type="HOGENOM" id="CLU_028627_1_0_1"/>
<evidence type="ECO:0000313" key="2">
    <source>
        <dbReference type="EMBL" id="EEU34286.1"/>
    </source>
</evidence>
<dbReference type="GO" id="GO:0004672">
    <property type="term" value="F:protein kinase activity"/>
    <property type="evidence" value="ECO:0007669"/>
    <property type="project" value="InterPro"/>
</dbReference>
<dbReference type="OrthoDB" id="1911848at2759"/>
<dbReference type="InterPro" id="IPR011009">
    <property type="entry name" value="Kinase-like_dom_sf"/>
</dbReference>
<sequence>MHIDAHTALHNLMLPPPPRILEQNGPEVTLPQGLVPAAAAVSPQSIHLQPGSSPSSTIALSMSTRFLAATTRSTISTGATIIYKFIDSYASASDQWRSLATRLKWDLRVIGQFTQYYEKRIKGDGSLSPEDAELLDSSALYLSGLAARITSIAQRLESKSRFRRELNKALWWHREDEVRELEEELFEWTTRLDLRLVGLPSGLKTAIKLDGQAISNTPNFAASRHIESLKAMTEKAGQAVVANNIFHEGVDDFINSINPRNHERFQAIGDAGRQVLVERRFHRHPKDSAEWKELKAGLVRLASALNCLDGTTVSLLRCNHLFEDSRDPLAPNFSLVNSVPFPVRSKCPVLKSLITRTQGKVRLPANHSLSERYGLAQSLATAVFFLHSVGFLHHNVTSHNVLMLYRLGAPAQKQFPYSLGTPFLVGFEEVKEFHTLSDQREASDPDILYQHPDRLLETGRPKYGPEHDIYSLGMVMLEVGIWRPLERYTADLLDLARRGTTISELIRLVDVSMGARFRKVVEWCLNLETSSQVDPIRLSREVLEPLEEMASSLR</sequence>
<dbReference type="PANTHER" id="PTHR37542">
    <property type="entry name" value="HELO DOMAIN-CONTAINING PROTEIN-RELATED"/>
    <property type="match status" value="1"/>
</dbReference>
<reference evidence="2 3" key="1">
    <citation type="journal article" date="2009" name="PLoS Genet.">
        <title>The genome of Nectria haematococca: contribution of supernumerary chromosomes to gene expansion.</title>
        <authorList>
            <person name="Coleman J.J."/>
            <person name="Rounsley S.D."/>
            <person name="Rodriguez-Carres M."/>
            <person name="Kuo A."/>
            <person name="Wasmann C.C."/>
            <person name="Grimwood J."/>
            <person name="Schmutz J."/>
            <person name="Taga M."/>
            <person name="White G.J."/>
            <person name="Zhou S."/>
            <person name="Schwartz D.C."/>
            <person name="Freitag M."/>
            <person name="Ma L.J."/>
            <person name="Danchin E.G."/>
            <person name="Henrissat B."/>
            <person name="Coutinho P.M."/>
            <person name="Nelson D.R."/>
            <person name="Straney D."/>
            <person name="Napoli C.A."/>
            <person name="Barker B.M."/>
            <person name="Gribskov M."/>
            <person name="Rep M."/>
            <person name="Kroken S."/>
            <person name="Molnar I."/>
            <person name="Rensing C."/>
            <person name="Kennell J.C."/>
            <person name="Zamora J."/>
            <person name="Farman M.L."/>
            <person name="Selker E.U."/>
            <person name="Salamov A."/>
            <person name="Shapiro H."/>
            <person name="Pangilinan J."/>
            <person name="Lindquist E."/>
            <person name="Lamers C."/>
            <person name="Grigoriev I.V."/>
            <person name="Geiser D.M."/>
            <person name="Covert S.F."/>
            <person name="Temporini E."/>
            <person name="Vanetten H.D."/>
        </authorList>
    </citation>
    <scope>NUCLEOTIDE SEQUENCE [LARGE SCALE GENOMIC DNA]</scope>
    <source>
        <strain evidence="3">ATCC MYA-4622 / CBS 123669 / FGSC 9596 / NRRL 45880 / 77-13-4</strain>
    </source>
</reference>
<keyword evidence="3" id="KW-1185">Reference proteome</keyword>
<dbReference type="InterPro" id="IPR000719">
    <property type="entry name" value="Prot_kinase_dom"/>
</dbReference>
<dbReference type="RefSeq" id="XP_003039999.1">
    <property type="nucleotide sequence ID" value="XM_003039953.1"/>
</dbReference>
<dbReference type="InParanoid" id="C7ZP49"/>
<proteinExistence type="predicted"/>
<gene>
    <name evidence="2" type="ORF">NECHADRAFT_85595</name>
</gene>
<dbReference type="Gene3D" id="1.10.510.10">
    <property type="entry name" value="Transferase(Phosphotransferase) domain 1"/>
    <property type="match status" value="1"/>
</dbReference>
<dbReference type="SUPFAM" id="SSF56112">
    <property type="entry name" value="Protein kinase-like (PK-like)"/>
    <property type="match status" value="1"/>
</dbReference>
<dbReference type="eggNOG" id="ENOG502S5KQ">
    <property type="taxonomic scope" value="Eukaryota"/>
</dbReference>